<dbReference type="EMBL" id="BAAASZ010000035">
    <property type="protein sequence ID" value="GAA2459918.1"/>
    <property type="molecule type" value="Genomic_DNA"/>
</dbReference>
<organism evidence="2 3">
    <name type="scientific">Streptomyces macrosporus</name>
    <dbReference type="NCBI Taxonomy" id="44032"/>
    <lineage>
        <taxon>Bacteria</taxon>
        <taxon>Bacillati</taxon>
        <taxon>Actinomycetota</taxon>
        <taxon>Actinomycetes</taxon>
        <taxon>Kitasatosporales</taxon>
        <taxon>Streptomycetaceae</taxon>
        <taxon>Streptomyces</taxon>
    </lineage>
</organism>
<sequence>MYALREVERFHPEHRPHQGTARARPPCPLPTPTADAADITRLGLRRRGRLGGILHRHERRVTCTDEVIDKSRRQEQARVSRGGWSVLRFAAVRA</sequence>
<evidence type="ECO:0000313" key="3">
    <source>
        <dbReference type="Proteomes" id="UP001501638"/>
    </source>
</evidence>
<proteinExistence type="predicted"/>
<dbReference type="Proteomes" id="UP001501638">
    <property type="component" value="Unassembled WGS sequence"/>
</dbReference>
<comment type="caution">
    <text evidence="2">The sequence shown here is derived from an EMBL/GenBank/DDBJ whole genome shotgun (WGS) entry which is preliminary data.</text>
</comment>
<evidence type="ECO:0008006" key="4">
    <source>
        <dbReference type="Google" id="ProtNLM"/>
    </source>
</evidence>
<feature type="region of interest" description="Disordered" evidence="1">
    <location>
        <begin position="1"/>
        <end position="35"/>
    </location>
</feature>
<accession>A0ABP5XPL8</accession>
<gene>
    <name evidence="2" type="ORF">GCM10010405_50200</name>
</gene>
<evidence type="ECO:0000313" key="2">
    <source>
        <dbReference type="EMBL" id="GAA2459918.1"/>
    </source>
</evidence>
<protein>
    <recommendedName>
        <fullName evidence="4">Transposase</fullName>
    </recommendedName>
</protein>
<name>A0ABP5XPL8_9ACTN</name>
<reference evidence="3" key="1">
    <citation type="journal article" date="2019" name="Int. J. Syst. Evol. Microbiol.">
        <title>The Global Catalogue of Microorganisms (GCM) 10K type strain sequencing project: providing services to taxonomists for standard genome sequencing and annotation.</title>
        <authorList>
            <consortium name="The Broad Institute Genomics Platform"/>
            <consortium name="The Broad Institute Genome Sequencing Center for Infectious Disease"/>
            <person name="Wu L."/>
            <person name="Ma J."/>
        </authorList>
    </citation>
    <scope>NUCLEOTIDE SEQUENCE [LARGE SCALE GENOMIC DNA]</scope>
    <source>
        <strain evidence="3">JCM 6305</strain>
    </source>
</reference>
<keyword evidence="3" id="KW-1185">Reference proteome</keyword>
<feature type="compositionally biased region" description="Basic and acidic residues" evidence="1">
    <location>
        <begin position="1"/>
        <end position="16"/>
    </location>
</feature>
<evidence type="ECO:0000256" key="1">
    <source>
        <dbReference type="SAM" id="MobiDB-lite"/>
    </source>
</evidence>